<feature type="region of interest" description="Disordered" evidence="5">
    <location>
        <begin position="31"/>
        <end position="52"/>
    </location>
</feature>
<dbReference type="PROSITE" id="PS50240">
    <property type="entry name" value="TRYPSIN_DOM"/>
    <property type="match status" value="1"/>
</dbReference>
<accession>A0A7R9H115</accession>
<evidence type="ECO:0000256" key="6">
    <source>
        <dbReference type="SAM" id="SignalP"/>
    </source>
</evidence>
<keyword evidence="3" id="KW-0720">Serine protease</keyword>
<gene>
    <name evidence="8" type="ORF">TCEB3V08_LOCUS7838</name>
</gene>
<dbReference type="FunFam" id="2.40.10.10:FF:000068">
    <property type="entry name" value="transmembrane protease serine 2"/>
    <property type="match status" value="1"/>
</dbReference>
<proteinExistence type="predicted"/>
<evidence type="ECO:0000256" key="4">
    <source>
        <dbReference type="ARBA" id="ARBA00023157"/>
    </source>
</evidence>
<dbReference type="InterPro" id="IPR009003">
    <property type="entry name" value="Peptidase_S1_PA"/>
</dbReference>
<keyword evidence="6" id="KW-0732">Signal</keyword>
<sequence length="363" mass="39516">MLPYVVLIKLAFVLVSSSDIATNTSTEGSLYDNRSRMGGKDPRIVGGQSAQSGEFPYQKSAVSCQSAPKKPWDYCTYLNVDCQKSAVSCQSAPKEDTGLLYIPKYWLSEVSCELSVSTKEAMGLLYILVNNKPGWMSLTPSPHVSIRYNGNHICGGSVLNSRYILTAAHCVNGVYAEDLHVVSGSIHLNDQTHSSVVKRVLLHEKYYVQNDVPVNDVALLEEKPLSVHPTEIRNSISPVIVSLVYCKSDALDHAATELRTRLHLDNSTVAGISLRNTSTPLNKMCRVSGWGVTLEDLWCAIGQLTGIVSWGASCAASLYPGVYTNVSYYSSWILQNSPAPHGSGSTPLLVASLVTVIMYHVIN</sequence>
<dbReference type="SMART" id="SM00020">
    <property type="entry name" value="Tryp_SPc"/>
    <property type="match status" value="1"/>
</dbReference>
<dbReference type="PANTHER" id="PTHR24276">
    <property type="entry name" value="POLYSERASE-RELATED"/>
    <property type="match status" value="1"/>
</dbReference>
<feature type="domain" description="Peptidase S1" evidence="7">
    <location>
        <begin position="44"/>
        <end position="338"/>
    </location>
</feature>
<keyword evidence="4" id="KW-1015">Disulfide bond</keyword>
<dbReference type="PANTHER" id="PTHR24276:SF91">
    <property type="entry name" value="AT26814P-RELATED"/>
    <property type="match status" value="1"/>
</dbReference>
<dbReference type="Gene3D" id="2.40.10.10">
    <property type="entry name" value="Trypsin-like serine proteases"/>
    <property type="match status" value="2"/>
</dbReference>
<feature type="compositionally biased region" description="Basic and acidic residues" evidence="5">
    <location>
        <begin position="33"/>
        <end position="43"/>
    </location>
</feature>
<organism evidence="8">
    <name type="scientific">Timema cristinae</name>
    <name type="common">Walking stick</name>
    <dbReference type="NCBI Taxonomy" id="61476"/>
    <lineage>
        <taxon>Eukaryota</taxon>
        <taxon>Metazoa</taxon>
        <taxon>Ecdysozoa</taxon>
        <taxon>Arthropoda</taxon>
        <taxon>Hexapoda</taxon>
        <taxon>Insecta</taxon>
        <taxon>Pterygota</taxon>
        <taxon>Neoptera</taxon>
        <taxon>Polyneoptera</taxon>
        <taxon>Phasmatodea</taxon>
        <taxon>Timematodea</taxon>
        <taxon>Timematoidea</taxon>
        <taxon>Timematidae</taxon>
        <taxon>Timema</taxon>
    </lineage>
</organism>
<dbReference type="InterPro" id="IPR050430">
    <property type="entry name" value="Peptidase_S1"/>
</dbReference>
<feature type="signal peptide" evidence="6">
    <location>
        <begin position="1"/>
        <end position="17"/>
    </location>
</feature>
<dbReference type="GO" id="GO:0004252">
    <property type="term" value="F:serine-type endopeptidase activity"/>
    <property type="evidence" value="ECO:0007669"/>
    <property type="project" value="InterPro"/>
</dbReference>
<evidence type="ECO:0000259" key="7">
    <source>
        <dbReference type="PROSITE" id="PS50240"/>
    </source>
</evidence>
<dbReference type="Pfam" id="PF00089">
    <property type="entry name" value="Trypsin"/>
    <property type="match status" value="2"/>
</dbReference>
<dbReference type="EMBL" id="OC319350">
    <property type="protein sequence ID" value="CAD7405124.1"/>
    <property type="molecule type" value="Genomic_DNA"/>
</dbReference>
<reference evidence="8" key="1">
    <citation type="submission" date="2020-11" db="EMBL/GenBank/DDBJ databases">
        <authorList>
            <person name="Tran Van P."/>
        </authorList>
    </citation>
    <scope>NUCLEOTIDE SEQUENCE</scope>
</reference>
<dbReference type="SUPFAM" id="SSF50494">
    <property type="entry name" value="Trypsin-like serine proteases"/>
    <property type="match status" value="1"/>
</dbReference>
<dbReference type="PROSITE" id="PS00134">
    <property type="entry name" value="TRYPSIN_HIS"/>
    <property type="match status" value="1"/>
</dbReference>
<dbReference type="GO" id="GO:0006508">
    <property type="term" value="P:proteolysis"/>
    <property type="evidence" value="ECO:0007669"/>
    <property type="project" value="UniProtKB-KW"/>
</dbReference>
<protein>
    <recommendedName>
        <fullName evidence="7">Peptidase S1 domain-containing protein</fullName>
    </recommendedName>
</protein>
<evidence type="ECO:0000256" key="3">
    <source>
        <dbReference type="ARBA" id="ARBA00022825"/>
    </source>
</evidence>
<dbReference type="InterPro" id="IPR001254">
    <property type="entry name" value="Trypsin_dom"/>
</dbReference>
<evidence type="ECO:0000256" key="2">
    <source>
        <dbReference type="ARBA" id="ARBA00022801"/>
    </source>
</evidence>
<dbReference type="InterPro" id="IPR043504">
    <property type="entry name" value="Peptidase_S1_PA_chymotrypsin"/>
</dbReference>
<dbReference type="AlphaFoldDB" id="A0A7R9H115"/>
<evidence type="ECO:0000313" key="8">
    <source>
        <dbReference type="EMBL" id="CAD7405124.1"/>
    </source>
</evidence>
<evidence type="ECO:0000256" key="1">
    <source>
        <dbReference type="ARBA" id="ARBA00022670"/>
    </source>
</evidence>
<keyword evidence="2" id="KW-0378">Hydrolase</keyword>
<name>A0A7R9H115_TIMCR</name>
<feature type="chain" id="PRO_5030906824" description="Peptidase S1 domain-containing protein" evidence="6">
    <location>
        <begin position="18"/>
        <end position="363"/>
    </location>
</feature>
<dbReference type="InterPro" id="IPR018114">
    <property type="entry name" value="TRYPSIN_HIS"/>
</dbReference>
<evidence type="ECO:0000256" key="5">
    <source>
        <dbReference type="SAM" id="MobiDB-lite"/>
    </source>
</evidence>
<keyword evidence="1" id="KW-0645">Protease</keyword>